<dbReference type="PROSITE" id="PS00600">
    <property type="entry name" value="AA_TRANSFER_CLASS_3"/>
    <property type="match status" value="1"/>
</dbReference>
<dbReference type="InterPro" id="IPR049704">
    <property type="entry name" value="Aminotrans_3_PPA_site"/>
</dbReference>
<evidence type="ECO:0000256" key="7">
    <source>
        <dbReference type="ARBA" id="ARBA00023244"/>
    </source>
</evidence>
<dbReference type="InterPro" id="IPR015421">
    <property type="entry name" value="PyrdxlP-dep_Trfase_major"/>
</dbReference>
<dbReference type="Gene3D" id="3.90.1150.10">
    <property type="entry name" value="Aspartate Aminotransferase, domain 1"/>
    <property type="match status" value="1"/>
</dbReference>
<dbReference type="AlphaFoldDB" id="A0A2T0BEB0"/>
<organism evidence="9 10">
    <name type="scientific">Clostridium vincentii</name>
    <dbReference type="NCBI Taxonomy" id="52704"/>
    <lineage>
        <taxon>Bacteria</taxon>
        <taxon>Bacillati</taxon>
        <taxon>Bacillota</taxon>
        <taxon>Clostridia</taxon>
        <taxon>Eubacteriales</taxon>
        <taxon>Clostridiaceae</taxon>
        <taxon>Clostridium</taxon>
    </lineage>
</organism>
<dbReference type="NCBIfam" id="TIGR00713">
    <property type="entry name" value="hemL"/>
    <property type="match status" value="1"/>
</dbReference>
<evidence type="ECO:0000256" key="2">
    <source>
        <dbReference type="ARBA" id="ARBA00001933"/>
    </source>
</evidence>
<keyword evidence="5 8" id="KW-0663">Pyridoxal phosphate</keyword>
<accession>A0A2T0BEB0</accession>
<evidence type="ECO:0000256" key="4">
    <source>
        <dbReference type="ARBA" id="ARBA00008981"/>
    </source>
</evidence>
<dbReference type="EMBL" id="PVXQ01000018">
    <property type="protein sequence ID" value="PRR82215.1"/>
    <property type="molecule type" value="Genomic_DNA"/>
</dbReference>
<dbReference type="GO" id="GO:0005737">
    <property type="term" value="C:cytoplasm"/>
    <property type="evidence" value="ECO:0007669"/>
    <property type="project" value="UniProtKB-SubCell"/>
</dbReference>
<dbReference type="GO" id="GO:0042286">
    <property type="term" value="F:glutamate-1-semialdehyde 2,1-aminomutase activity"/>
    <property type="evidence" value="ECO:0007669"/>
    <property type="project" value="UniProtKB-UniRule"/>
</dbReference>
<dbReference type="PANTHER" id="PTHR43713:SF3">
    <property type="entry name" value="GLUTAMATE-1-SEMIALDEHYDE 2,1-AMINOMUTASE 1, CHLOROPLASTIC-RELATED"/>
    <property type="match status" value="1"/>
</dbReference>
<comment type="catalytic activity">
    <reaction evidence="1 8">
        <text>(S)-4-amino-5-oxopentanoate = 5-aminolevulinate</text>
        <dbReference type="Rhea" id="RHEA:14265"/>
        <dbReference type="ChEBI" id="CHEBI:57501"/>
        <dbReference type="ChEBI" id="CHEBI:356416"/>
        <dbReference type="EC" id="5.4.3.8"/>
    </reaction>
</comment>
<dbReference type="HAMAP" id="MF_00375">
    <property type="entry name" value="HemL_aminotrans_3"/>
    <property type="match status" value="1"/>
</dbReference>
<dbReference type="Proteomes" id="UP000239471">
    <property type="component" value="Unassembled WGS sequence"/>
</dbReference>
<evidence type="ECO:0000256" key="5">
    <source>
        <dbReference type="ARBA" id="ARBA00022898"/>
    </source>
</evidence>
<dbReference type="NCBIfam" id="NF000818">
    <property type="entry name" value="PRK00062.1"/>
    <property type="match status" value="1"/>
</dbReference>
<evidence type="ECO:0000256" key="6">
    <source>
        <dbReference type="ARBA" id="ARBA00023235"/>
    </source>
</evidence>
<evidence type="ECO:0000313" key="10">
    <source>
        <dbReference type="Proteomes" id="UP000239471"/>
    </source>
</evidence>
<dbReference type="EC" id="5.4.3.8" evidence="8"/>
<dbReference type="CDD" id="cd00610">
    <property type="entry name" value="OAT_like"/>
    <property type="match status" value="1"/>
</dbReference>
<evidence type="ECO:0000256" key="8">
    <source>
        <dbReference type="HAMAP-Rule" id="MF_00375"/>
    </source>
</evidence>
<evidence type="ECO:0000256" key="3">
    <source>
        <dbReference type="ARBA" id="ARBA00004819"/>
    </source>
</evidence>
<dbReference type="FunFam" id="3.40.640.10:FF:000021">
    <property type="entry name" value="Glutamate-1-semialdehyde 2,1-aminomutase"/>
    <property type="match status" value="1"/>
</dbReference>
<keyword evidence="8" id="KW-0963">Cytoplasm</keyword>
<keyword evidence="10" id="KW-1185">Reference proteome</keyword>
<evidence type="ECO:0000256" key="1">
    <source>
        <dbReference type="ARBA" id="ARBA00001579"/>
    </source>
</evidence>
<dbReference type="InterPro" id="IPR015422">
    <property type="entry name" value="PyrdxlP-dep_Trfase_small"/>
</dbReference>
<dbReference type="InterPro" id="IPR004639">
    <property type="entry name" value="4pyrrol_synth_GluAld_NH2Trfase"/>
</dbReference>
<sequence length="432" mass="47511">MITTNSDKLFKESEKHIPGGVNSPVRAGKAVGVNPLIIKRADKGHIFDEDGNELIDFIGSYGPMILGHNNPIVKKEIVKALEDSLSFGAATKKELEMAVLIKELLPSIEMLRMVNSGTEATMSAIRLARGYTKRDKIVKFVGNYHGHGDSLLVQAGSGIATQGISSSSGVPDSIIENTLVLNYNDFEQLEELFKTSGKDIAAVIVELVSGNMGVVPGNFDFMKRLREITKEYGVVLIVDEVMTGFRVSIGGAQKLYKIEGDLICLGKIIGGGMPIGAFGGKKEIMERLSPLGDVYQAGTLSGNPIAMTAGITTLKYLKDNPKVYLYLEELGDRLENGINLLIDKYKIDATVNRVGSMMTLFFTRTKVTNFSEAKTSDEKAFARFYKEMLNLGLFFPPSQYEAFFLSNEHTIKDIDKTISCVEKVFEKMNRLE</sequence>
<dbReference type="GO" id="GO:0030170">
    <property type="term" value="F:pyridoxal phosphate binding"/>
    <property type="evidence" value="ECO:0007669"/>
    <property type="project" value="InterPro"/>
</dbReference>
<protein>
    <recommendedName>
        <fullName evidence="8">Glutamate-1-semialdehyde 2,1-aminomutase</fullName>
        <shortName evidence="8">GSA</shortName>
        <ecNumber evidence="8">5.4.3.8</ecNumber>
    </recommendedName>
    <alternativeName>
        <fullName evidence="8">Glutamate-1-semialdehyde aminotransferase</fullName>
        <shortName evidence="8">GSA-AT</shortName>
    </alternativeName>
</protein>
<comment type="caution">
    <text evidence="9">The sequence shown here is derived from an EMBL/GenBank/DDBJ whole genome shotgun (WGS) entry which is preliminary data.</text>
</comment>
<dbReference type="InterPro" id="IPR015424">
    <property type="entry name" value="PyrdxlP-dep_Trfase"/>
</dbReference>
<comment type="similarity">
    <text evidence="4 8">Belongs to the class-III pyridoxal-phosphate-dependent aminotransferase family. HemL subfamily.</text>
</comment>
<dbReference type="GO" id="GO:0006782">
    <property type="term" value="P:protoporphyrinogen IX biosynthetic process"/>
    <property type="evidence" value="ECO:0007669"/>
    <property type="project" value="UniProtKB-UniRule"/>
</dbReference>
<dbReference type="GO" id="GO:0008483">
    <property type="term" value="F:transaminase activity"/>
    <property type="evidence" value="ECO:0007669"/>
    <property type="project" value="InterPro"/>
</dbReference>
<dbReference type="InterPro" id="IPR005814">
    <property type="entry name" value="Aminotrans_3"/>
</dbReference>
<feature type="modified residue" description="N6-(pyridoxal phosphate)lysine" evidence="8">
    <location>
        <position position="267"/>
    </location>
</feature>
<dbReference type="SUPFAM" id="SSF53383">
    <property type="entry name" value="PLP-dependent transferases"/>
    <property type="match status" value="1"/>
</dbReference>
<name>A0A2T0BEB0_9CLOT</name>
<keyword evidence="7 8" id="KW-0627">Porphyrin biosynthesis</keyword>
<proteinExistence type="inferred from homology"/>
<comment type="pathway">
    <text evidence="3">Porphyrin-containing compound metabolism; protoporphyrin-IX biosynthesis; 5-aminolevulinate from L-glutamyl-tRNA(Glu): step 2/2.</text>
</comment>
<dbReference type="Gene3D" id="3.40.640.10">
    <property type="entry name" value="Type I PLP-dependent aspartate aminotransferase-like (Major domain)"/>
    <property type="match status" value="1"/>
</dbReference>
<comment type="subcellular location">
    <subcellularLocation>
        <location evidence="8">Cytoplasm</location>
    </subcellularLocation>
</comment>
<evidence type="ECO:0000313" key="9">
    <source>
        <dbReference type="EMBL" id="PRR82215.1"/>
    </source>
</evidence>
<gene>
    <name evidence="8 9" type="primary">hemL</name>
    <name evidence="9" type="ORF">CLVI_18750</name>
</gene>
<reference evidence="9 10" key="1">
    <citation type="submission" date="2018-03" db="EMBL/GenBank/DDBJ databases">
        <title>Genome sequence of Clostridium vincentii DSM 10228.</title>
        <authorList>
            <person name="Poehlein A."/>
            <person name="Daniel R."/>
        </authorList>
    </citation>
    <scope>NUCLEOTIDE SEQUENCE [LARGE SCALE GENOMIC DNA]</scope>
    <source>
        <strain evidence="9 10">DSM 10228</strain>
    </source>
</reference>
<dbReference type="PANTHER" id="PTHR43713">
    <property type="entry name" value="GLUTAMATE-1-SEMIALDEHYDE 2,1-AMINOMUTASE"/>
    <property type="match status" value="1"/>
</dbReference>
<keyword evidence="6 8" id="KW-0413">Isomerase</keyword>
<dbReference type="Pfam" id="PF00202">
    <property type="entry name" value="Aminotran_3"/>
    <property type="match status" value="1"/>
</dbReference>
<dbReference type="UniPathway" id="UPA00251">
    <property type="reaction ID" value="UER00317"/>
</dbReference>
<comment type="cofactor">
    <cofactor evidence="2 8">
        <name>pyridoxal 5'-phosphate</name>
        <dbReference type="ChEBI" id="CHEBI:597326"/>
    </cofactor>
</comment>
<comment type="subunit">
    <text evidence="8">Homodimer.</text>
</comment>